<name>E0UAM2_GLOV7</name>
<keyword evidence="4" id="KW-0949">S-adenosyl-L-methionine</keyword>
<dbReference type="Proteomes" id="UP000008206">
    <property type="component" value="Chromosome"/>
</dbReference>
<keyword evidence="6" id="KW-0694">RNA-binding</keyword>
<dbReference type="InterPro" id="IPR042296">
    <property type="entry name" value="tRNA_met_Trm1_C"/>
</dbReference>
<evidence type="ECO:0000313" key="7">
    <source>
        <dbReference type="EMBL" id="ADN13874.1"/>
    </source>
</evidence>
<keyword evidence="2 7" id="KW-0489">Methyltransferase</keyword>
<dbReference type="OrthoDB" id="448459at2"/>
<dbReference type="GO" id="GO:0002940">
    <property type="term" value="P:tRNA N2-guanine methylation"/>
    <property type="evidence" value="ECO:0007669"/>
    <property type="project" value="TreeGrafter"/>
</dbReference>
<dbReference type="SUPFAM" id="SSF53335">
    <property type="entry name" value="S-adenosyl-L-methionine-dependent methyltransferases"/>
    <property type="match status" value="1"/>
</dbReference>
<evidence type="ECO:0000256" key="5">
    <source>
        <dbReference type="ARBA" id="ARBA00022694"/>
    </source>
</evidence>
<evidence type="ECO:0000256" key="2">
    <source>
        <dbReference type="ARBA" id="ARBA00022603"/>
    </source>
</evidence>
<dbReference type="PANTHER" id="PTHR10631:SF9">
    <property type="entry name" value="TRNA (GUANINE(26)-N(2))-DIMETHYLTRANSFERASE"/>
    <property type="match status" value="1"/>
</dbReference>
<dbReference type="InterPro" id="IPR002905">
    <property type="entry name" value="Trm1"/>
</dbReference>
<reference evidence="8" key="1">
    <citation type="journal article" date="2011" name="MBio">
        <title>Novel metabolic attributes of the genus Cyanothece, comprising a group of unicellular nitrogen-fixing Cyanobacteria.</title>
        <authorList>
            <person name="Bandyopadhyay A."/>
            <person name="Elvitigala T."/>
            <person name="Welsh E."/>
            <person name="Stockel J."/>
            <person name="Liberton M."/>
            <person name="Min H."/>
            <person name="Sherman L.A."/>
            <person name="Pakrasi H.B."/>
        </authorList>
    </citation>
    <scope>NUCLEOTIDE SEQUENCE [LARGE SCALE GENOMIC DNA]</scope>
    <source>
        <strain evidence="8">PCC 7822</strain>
    </source>
</reference>
<keyword evidence="1" id="KW-0820">tRNA-binding</keyword>
<organism evidence="7 8">
    <name type="scientific">Gloeothece verrucosa (strain PCC 7822)</name>
    <name type="common">Cyanothece sp. (strain PCC 7822)</name>
    <dbReference type="NCBI Taxonomy" id="497965"/>
    <lineage>
        <taxon>Bacteria</taxon>
        <taxon>Bacillati</taxon>
        <taxon>Cyanobacteriota</taxon>
        <taxon>Cyanophyceae</taxon>
        <taxon>Oscillatoriophycideae</taxon>
        <taxon>Chroococcales</taxon>
        <taxon>Aphanothecaceae</taxon>
        <taxon>Gloeothece</taxon>
        <taxon>Gloeothece verrucosa</taxon>
    </lineage>
</organism>
<evidence type="ECO:0000256" key="6">
    <source>
        <dbReference type="ARBA" id="ARBA00022884"/>
    </source>
</evidence>
<evidence type="ECO:0000313" key="8">
    <source>
        <dbReference type="Proteomes" id="UP000008206"/>
    </source>
</evidence>
<dbReference type="AlphaFoldDB" id="E0UAM2"/>
<dbReference type="Pfam" id="PF02005">
    <property type="entry name" value="TRM"/>
    <property type="match status" value="1"/>
</dbReference>
<dbReference type="GO" id="GO:0000049">
    <property type="term" value="F:tRNA binding"/>
    <property type="evidence" value="ECO:0007669"/>
    <property type="project" value="UniProtKB-KW"/>
</dbReference>
<dbReference type="HOGENOM" id="CLU_010862_5_1_3"/>
<dbReference type="STRING" id="497965.Cyan7822_1890"/>
<sequence length="366" mass="40588">MLSEGKAVFEVGQAFYRPETRVARDLGVLAAAVYKGDRGSLRVLDAMSGCGVRALRYGLEADADWIWANDANVELQPVLEANLQGLIQSGRAKISHQEANKLLFDCYYREDFYDLVDVDGFGSPAPFLGSALWATKMGGLLYFTSTDGRTATGHLPDISLRVYAAYARCHPSAHEQALRLMIGNVQYHAATRGFGVEPIFSLFTRGTYRVMLRLLSSPCLTQKNYGFLGYCHACGEYKTVSWRSLGRVSCACQNSQKSPVLSGPIWLGKFHEPLFLEKMLSLAKQWGWFERAELLSVMQAEAFLPPYFYLLGEIGKRGKINVPPRNNLIKALVAQGYQATPTHLNPQAIKTNASLAACIELAQWLL</sequence>
<dbReference type="eggNOG" id="COG1867">
    <property type="taxonomic scope" value="Bacteria"/>
</dbReference>
<evidence type="ECO:0000256" key="3">
    <source>
        <dbReference type="ARBA" id="ARBA00022679"/>
    </source>
</evidence>
<dbReference type="Gene3D" id="3.30.56.70">
    <property type="entry name" value="N2,N2-dimethylguanosine tRNA methyltransferase, C-terminal domain"/>
    <property type="match status" value="1"/>
</dbReference>
<protein>
    <submittedName>
        <fullName evidence="7">N2N2-dimethylguanosine tRNA methyltransferase</fullName>
    </submittedName>
</protein>
<dbReference type="PANTHER" id="PTHR10631">
    <property type="entry name" value="N 2 ,N 2 -DIMETHYLGUANOSINE TRNA METHYLTRANSFERASE"/>
    <property type="match status" value="1"/>
</dbReference>
<evidence type="ECO:0000256" key="1">
    <source>
        <dbReference type="ARBA" id="ARBA00022555"/>
    </source>
</evidence>
<dbReference type="InterPro" id="IPR029063">
    <property type="entry name" value="SAM-dependent_MTases_sf"/>
</dbReference>
<dbReference type="PROSITE" id="PS51626">
    <property type="entry name" value="SAM_MT_TRM1"/>
    <property type="match status" value="1"/>
</dbReference>
<keyword evidence="3 7" id="KW-0808">Transferase</keyword>
<dbReference type="Gene3D" id="3.40.50.150">
    <property type="entry name" value="Vaccinia Virus protein VP39"/>
    <property type="match status" value="1"/>
</dbReference>
<dbReference type="GO" id="GO:0016423">
    <property type="term" value="F:tRNA (guanine) methyltransferase activity"/>
    <property type="evidence" value="ECO:0007669"/>
    <property type="project" value="InterPro"/>
</dbReference>
<gene>
    <name evidence="7" type="ordered locus">Cyan7822_1890</name>
</gene>
<proteinExistence type="predicted"/>
<keyword evidence="5" id="KW-0819">tRNA processing</keyword>
<dbReference type="KEGG" id="cyj:Cyan7822_1890"/>
<keyword evidence="8" id="KW-1185">Reference proteome</keyword>
<dbReference type="EMBL" id="CP002198">
    <property type="protein sequence ID" value="ADN13874.1"/>
    <property type="molecule type" value="Genomic_DNA"/>
</dbReference>
<accession>E0UAM2</accession>
<evidence type="ECO:0000256" key="4">
    <source>
        <dbReference type="ARBA" id="ARBA00022691"/>
    </source>
</evidence>
<dbReference type="RefSeq" id="WP_013321980.1">
    <property type="nucleotide sequence ID" value="NC_014501.1"/>
</dbReference>